<proteinExistence type="inferred from homology"/>
<sequence length="324" mass="35905">MAAETASSVVTVHALNAGHLTLPERFFVTPLINPEERQTVPSLSFLIQHRAPSGTLTRLIFDLGIRRRPQQYNAKIRKHIESRYPLSGNPDVVASLAQGNLTPSDIDCVIFSHVHWDHVGMPCDFPQAQFIVGHGSMALLDGSDALNNGSHNHFESDLLPLNRTLELRPPDEGIGTHQKALIPGIRCISNSSWKPFGPLPHTIDVFSDESVLLVDAPGHLPGHINLLCRVSLEPTRYVYLGGDACHDRRILTGEKDIAQWSDPDFPGRICCIHTGRGKSRETIKRIRNLEQESLGFGKVEVVLAHDVHWADKATRDGRFFPGCL</sequence>
<evidence type="ECO:0000313" key="6">
    <source>
        <dbReference type="EMBL" id="KAE8148472.1"/>
    </source>
</evidence>
<dbReference type="Gene3D" id="3.60.15.10">
    <property type="entry name" value="Ribonuclease Z/Hydroxyacylglutathione hydrolase-like"/>
    <property type="match status" value="1"/>
</dbReference>
<dbReference type="GO" id="GO:0016787">
    <property type="term" value="F:hydrolase activity"/>
    <property type="evidence" value="ECO:0007669"/>
    <property type="project" value="UniProtKB-KW"/>
</dbReference>
<organism evidence="6 7">
    <name type="scientific">Aspergillus avenaceus</name>
    <dbReference type="NCBI Taxonomy" id="36643"/>
    <lineage>
        <taxon>Eukaryota</taxon>
        <taxon>Fungi</taxon>
        <taxon>Dikarya</taxon>
        <taxon>Ascomycota</taxon>
        <taxon>Pezizomycotina</taxon>
        <taxon>Eurotiomycetes</taxon>
        <taxon>Eurotiomycetidae</taxon>
        <taxon>Eurotiales</taxon>
        <taxon>Aspergillaceae</taxon>
        <taxon>Aspergillus</taxon>
        <taxon>Aspergillus subgen. Circumdati</taxon>
    </lineage>
</organism>
<evidence type="ECO:0000256" key="5">
    <source>
        <dbReference type="ARBA" id="ARBA00022833"/>
    </source>
</evidence>
<dbReference type="EMBL" id="ML742159">
    <property type="protein sequence ID" value="KAE8148472.1"/>
    <property type="molecule type" value="Genomic_DNA"/>
</dbReference>
<keyword evidence="3" id="KW-0479">Metal-binding</keyword>
<dbReference type="PANTHER" id="PTHR42978">
    <property type="entry name" value="QUORUM-QUENCHING LACTONASE YTNP-RELATED-RELATED"/>
    <property type="match status" value="1"/>
</dbReference>
<dbReference type="PANTHER" id="PTHR42978:SF2">
    <property type="entry name" value="102 KBASES UNSTABLE REGION: FROM 1 TO 119443"/>
    <property type="match status" value="1"/>
</dbReference>
<dbReference type="InterPro" id="IPR051013">
    <property type="entry name" value="MBL_superfamily_lactonases"/>
</dbReference>
<reference evidence="6 7" key="1">
    <citation type="submission" date="2019-04" db="EMBL/GenBank/DDBJ databases">
        <title>Friends and foes A comparative genomics study of 23 Aspergillus species from section Flavi.</title>
        <authorList>
            <consortium name="DOE Joint Genome Institute"/>
            <person name="Kjaerbolling I."/>
            <person name="Vesth T."/>
            <person name="Frisvad J.C."/>
            <person name="Nybo J.L."/>
            <person name="Theobald S."/>
            <person name="Kildgaard S."/>
            <person name="Isbrandt T."/>
            <person name="Kuo A."/>
            <person name="Sato A."/>
            <person name="Lyhne E.K."/>
            <person name="Kogle M.E."/>
            <person name="Wiebenga A."/>
            <person name="Kun R.S."/>
            <person name="Lubbers R.J."/>
            <person name="Makela M.R."/>
            <person name="Barry K."/>
            <person name="Chovatia M."/>
            <person name="Clum A."/>
            <person name="Daum C."/>
            <person name="Haridas S."/>
            <person name="He G."/>
            <person name="LaButti K."/>
            <person name="Lipzen A."/>
            <person name="Mondo S."/>
            <person name="Riley R."/>
            <person name="Salamov A."/>
            <person name="Simmons B.A."/>
            <person name="Magnuson J.K."/>
            <person name="Henrissat B."/>
            <person name="Mortensen U.H."/>
            <person name="Larsen T.O."/>
            <person name="Devries R.P."/>
            <person name="Grigoriev I.V."/>
            <person name="Machida M."/>
            <person name="Baker S.E."/>
            <person name="Andersen M.R."/>
        </authorList>
    </citation>
    <scope>NUCLEOTIDE SEQUENCE [LARGE SCALE GENOMIC DNA]</scope>
    <source>
        <strain evidence="6 7">IBT 18842</strain>
    </source>
</reference>
<evidence type="ECO:0000256" key="4">
    <source>
        <dbReference type="ARBA" id="ARBA00022801"/>
    </source>
</evidence>
<dbReference type="SUPFAM" id="SSF56281">
    <property type="entry name" value="Metallo-hydrolase/oxidoreductase"/>
    <property type="match status" value="1"/>
</dbReference>
<keyword evidence="5" id="KW-0862">Zinc</keyword>
<dbReference type="CDD" id="cd07730">
    <property type="entry name" value="metallo-hydrolase-like_MBL-fold"/>
    <property type="match status" value="1"/>
</dbReference>
<dbReference type="OrthoDB" id="10250730at2759"/>
<keyword evidence="7" id="KW-1185">Reference proteome</keyword>
<evidence type="ECO:0000313" key="7">
    <source>
        <dbReference type="Proteomes" id="UP000325780"/>
    </source>
</evidence>
<comment type="similarity">
    <text evidence="2">Belongs to the metallo-beta-lactamase superfamily.</text>
</comment>
<dbReference type="Proteomes" id="UP000325780">
    <property type="component" value="Unassembled WGS sequence"/>
</dbReference>
<keyword evidence="4" id="KW-0378">Hydrolase</keyword>
<accession>A0A5N6TQ39</accession>
<dbReference type="GO" id="GO:0046872">
    <property type="term" value="F:metal ion binding"/>
    <property type="evidence" value="ECO:0007669"/>
    <property type="project" value="UniProtKB-KW"/>
</dbReference>
<name>A0A5N6TQ39_ASPAV</name>
<protein>
    <submittedName>
        <fullName evidence="6">Beta-lactamase-like protein</fullName>
    </submittedName>
</protein>
<gene>
    <name evidence="6" type="ORF">BDV25DRAFT_168397</name>
</gene>
<dbReference type="AlphaFoldDB" id="A0A5N6TQ39"/>
<dbReference type="InterPro" id="IPR036866">
    <property type="entry name" value="RibonucZ/Hydroxyglut_hydro"/>
</dbReference>
<evidence type="ECO:0000256" key="2">
    <source>
        <dbReference type="ARBA" id="ARBA00007749"/>
    </source>
</evidence>
<comment type="cofactor">
    <cofactor evidence="1">
        <name>Zn(2+)</name>
        <dbReference type="ChEBI" id="CHEBI:29105"/>
    </cofactor>
</comment>
<evidence type="ECO:0000256" key="3">
    <source>
        <dbReference type="ARBA" id="ARBA00022723"/>
    </source>
</evidence>
<evidence type="ECO:0000256" key="1">
    <source>
        <dbReference type="ARBA" id="ARBA00001947"/>
    </source>
</evidence>